<organism evidence="1 2">
    <name type="scientific">Orchesella dallaii</name>
    <dbReference type="NCBI Taxonomy" id="48710"/>
    <lineage>
        <taxon>Eukaryota</taxon>
        <taxon>Metazoa</taxon>
        <taxon>Ecdysozoa</taxon>
        <taxon>Arthropoda</taxon>
        <taxon>Hexapoda</taxon>
        <taxon>Collembola</taxon>
        <taxon>Entomobryomorpha</taxon>
        <taxon>Entomobryoidea</taxon>
        <taxon>Orchesellidae</taxon>
        <taxon>Orchesellinae</taxon>
        <taxon>Orchesella</taxon>
    </lineage>
</organism>
<evidence type="ECO:0000313" key="1">
    <source>
        <dbReference type="EMBL" id="CAL8140165.1"/>
    </source>
</evidence>
<dbReference type="Proteomes" id="UP001642540">
    <property type="component" value="Unassembled WGS sequence"/>
</dbReference>
<proteinExistence type="predicted"/>
<keyword evidence="2" id="KW-1185">Reference proteome</keyword>
<sequence>MEKRLTKAGYTYLQDNTTKMAKIACSLLTRPIVISATFWGVGSALMPCEQINLFFNLMPKSYCRISERPSNWWTKAINYAPKPGIAILNGLTFYAAAGSDICCVVQIVAAVMCVRFNITVFGMLSKDFGKASKTLVRFHREIQILTGSFNFIHRTLLFHIMEANSLAQILLAFITLRCATSNGSDSPIPLFPLLVCGILAIQSVVAVQAIYGLGSEPHTCSSKILRNIKNIYGIAGSKYGRYFIASCPVLRVQIGTMNFIEKDTPLNMEAFCTERIIDLLLLH</sequence>
<comment type="caution">
    <text evidence="1">The sequence shown here is derived from an EMBL/GenBank/DDBJ whole genome shotgun (WGS) entry which is preliminary data.</text>
</comment>
<protein>
    <submittedName>
        <fullName evidence="1">Uncharacterized protein</fullName>
    </submittedName>
</protein>
<gene>
    <name evidence="1" type="ORF">ODALV1_LOCUS28169</name>
</gene>
<dbReference type="EMBL" id="CAXLJM020000133">
    <property type="protein sequence ID" value="CAL8140165.1"/>
    <property type="molecule type" value="Genomic_DNA"/>
</dbReference>
<name>A0ABP1RZW9_9HEXA</name>
<evidence type="ECO:0000313" key="2">
    <source>
        <dbReference type="Proteomes" id="UP001642540"/>
    </source>
</evidence>
<accession>A0ABP1RZW9</accession>
<reference evidence="1 2" key="1">
    <citation type="submission" date="2024-08" db="EMBL/GenBank/DDBJ databases">
        <authorList>
            <person name="Cucini C."/>
            <person name="Frati F."/>
        </authorList>
    </citation>
    <scope>NUCLEOTIDE SEQUENCE [LARGE SCALE GENOMIC DNA]</scope>
</reference>